<feature type="chain" id="PRO_5037017714" evidence="3">
    <location>
        <begin position="23"/>
        <end position="602"/>
    </location>
</feature>
<keyword evidence="2" id="KW-0472">Membrane</keyword>
<organism evidence="4 5">
    <name type="scientific">Xenopus laevis</name>
    <name type="common">African clawed frog</name>
    <dbReference type="NCBI Taxonomy" id="8355"/>
    <lineage>
        <taxon>Eukaryota</taxon>
        <taxon>Metazoa</taxon>
        <taxon>Chordata</taxon>
        <taxon>Craniata</taxon>
        <taxon>Vertebrata</taxon>
        <taxon>Euteleostomi</taxon>
        <taxon>Amphibia</taxon>
        <taxon>Batrachia</taxon>
        <taxon>Anura</taxon>
        <taxon>Pipoidea</taxon>
        <taxon>Pipidae</taxon>
        <taxon>Xenopodinae</taxon>
        <taxon>Xenopus</taxon>
        <taxon>Xenopus</taxon>
    </lineage>
</organism>
<evidence type="ECO:0000313" key="4">
    <source>
        <dbReference type="EMBL" id="OCT76611.1"/>
    </source>
</evidence>
<feature type="compositionally biased region" description="Basic and acidic residues" evidence="1">
    <location>
        <begin position="268"/>
        <end position="280"/>
    </location>
</feature>
<reference evidence="5" key="1">
    <citation type="journal article" date="2016" name="Nature">
        <title>Genome evolution in the allotetraploid frog Xenopus laevis.</title>
        <authorList>
            <person name="Session A.M."/>
            <person name="Uno Y."/>
            <person name="Kwon T."/>
            <person name="Chapman J.A."/>
            <person name="Toyoda A."/>
            <person name="Takahashi S."/>
            <person name="Fukui A."/>
            <person name="Hikosaka A."/>
            <person name="Suzuki A."/>
            <person name="Kondo M."/>
            <person name="van Heeringen S.J."/>
            <person name="Quigley I."/>
            <person name="Heinz S."/>
            <person name="Ogino H."/>
            <person name="Ochi H."/>
            <person name="Hellsten U."/>
            <person name="Lyons J.B."/>
            <person name="Simakov O."/>
            <person name="Putnam N."/>
            <person name="Stites J."/>
            <person name="Kuroki Y."/>
            <person name="Tanaka T."/>
            <person name="Michiue T."/>
            <person name="Watanabe M."/>
            <person name="Bogdanovic O."/>
            <person name="Lister R."/>
            <person name="Georgiou G."/>
            <person name="Paranjpe S.S."/>
            <person name="van Kruijsbergen I."/>
            <person name="Shu S."/>
            <person name="Carlson J."/>
            <person name="Kinoshita T."/>
            <person name="Ohta Y."/>
            <person name="Mawaribuchi S."/>
            <person name="Jenkins J."/>
            <person name="Grimwood J."/>
            <person name="Schmutz J."/>
            <person name="Mitros T."/>
            <person name="Mozaffari S.V."/>
            <person name="Suzuki Y."/>
            <person name="Haramoto Y."/>
            <person name="Yamamoto T.S."/>
            <person name="Takagi C."/>
            <person name="Heald R."/>
            <person name="Miller K."/>
            <person name="Haudenschild C."/>
            <person name="Kitzman J."/>
            <person name="Nakayama T."/>
            <person name="Izutsu Y."/>
            <person name="Robert J."/>
            <person name="Fortriede J."/>
            <person name="Burns K."/>
            <person name="Lotay V."/>
            <person name="Karimi K."/>
            <person name="Yasuoka Y."/>
            <person name="Dichmann D.S."/>
            <person name="Flajnik M.F."/>
            <person name="Houston D.W."/>
            <person name="Shendure J."/>
            <person name="DuPasquier L."/>
            <person name="Vize P.D."/>
            <person name="Zorn A.M."/>
            <person name="Ito M."/>
            <person name="Marcotte E.M."/>
            <person name="Wallingford J.B."/>
            <person name="Ito Y."/>
            <person name="Asashima M."/>
            <person name="Ueno N."/>
            <person name="Matsuda Y."/>
            <person name="Veenstra G.J."/>
            <person name="Fujiyama A."/>
            <person name="Harland R.M."/>
            <person name="Taira M."/>
            <person name="Rokhsar D.S."/>
        </authorList>
    </citation>
    <scope>NUCLEOTIDE SEQUENCE [LARGE SCALE GENOMIC DNA]</scope>
    <source>
        <strain evidence="5">J</strain>
    </source>
</reference>
<feature type="region of interest" description="Disordered" evidence="1">
    <location>
        <begin position="94"/>
        <end position="124"/>
    </location>
</feature>
<feature type="transmembrane region" description="Helical" evidence="2">
    <location>
        <begin position="60"/>
        <end position="83"/>
    </location>
</feature>
<keyword evidence="2" id="KW-1133">Transmembrane helix</keyword>
<name>A0A974CPX8_XENLA</name>
<evidence type="ECO:0000256" key="3">
    <source>
        <dbReference type="SAM" id="SignalP"/>
    </source>
</evidence>
<keyword evidence="2" id="KW-0812">Transmembrane</keyword>
<feature type="region of interest" description="Disordered" evidence="1">
    <location>
        <begin position="581"/>
        <end position="602"/>
    </location>
</feature>
<dbReference type="AlphaFoldDB" id="A0A974CPX8"/>
<feature type="compositionally biased region" description="Polar residues" evidence="1">
    <location>
        <begin position="258"/>
        <end position="267"/>
    </location>
</feature>
<feature type="compositionally biased region" description="Low complexity" evidence="1">
    <location>
        <begin position="223"/>
        <end position="236"/>
    </location>
</feature>
<sequence>MNSTYFFIWILFFGQFLRFLASTSDGMNNDTVNPEAENITDKPEIQWTRSFGNETTLDMYIFPATAAAVLFIIPLLVFVVCMYKLVQEKKEVIDEESPPVTAETTSATPKSPDRTMPRENTEQTEASIVKILLEPSSDHLPPGNIITFLESLMPLYEKPSKKSKKVLRTIKIEEAVNNNNAEALMRQFESMQKKSPDHINLKTLISYEQIEEGVPPLQVKMETTSLSPSTSEPESLVCGEQIEEDDSKGSPSLELETKTTYFPLQSSELERREKREDTEMRTAPTKESLETCLPRGALSFLEQLRSSFKKPSGNRKCKKVLRTMRIEELISDDEDTAQYSEEYLRQLKQLCNESPTAHDPRIEVQVVPIEPSAECKDEKEGEIPQQTELESIPFQQQPSEAESEVQIPEPEVIIDICSDEEDELHLQTELECDSLLQKSSESQSEVRIEMVEDVKQEGKKTFIEELFHYLLSTVYVLPTYFPTLAGSPSTEQSESEPESEVQIPEPEVIIDICSDEEDELHLQTELECDSLLQKSSEPQSEVRIEMVEDVKQEGKKTFIEEIFYYLLSSVYVLPTYFPTLAGSPSTEQSESEHEREKQPDRT</sequence>
<keyword evidence="3" id="KW-0732">Signal</keyword>
<dbReference type="EMBL" id="CM004476">
    <property type="protein sequence ID" value="OCT76611.1"/>
    <property type="molecule type" value="Genomic_DNA"/>
</dbReference>
<feature type="signal peptide" evidence="3">
    <location>
        <begin position="1"/>
        <end position="22"/>
    </location>
</feature>
<feature type="compositionally biased region" description="Basic and acidic residues" evidence="1">
    <location>
        <begin position="111"/>
        <end position="121"/>
    </location>
</feature>
<protein>
    <submittedName>
        <fullName evidence="4">Uncharacterized protein</fullName>
    </submittedName>
</protein>
<evidence type="ECO:0000256" key="2">
    <source>
        <dbReference type="SAM" id="Phobius"/>
    </source>
</evidence>
<evidence type="ECO:0000256" key="1">
    <source>
        <dbReference type="SAM" id="MobiDB-lite"/>
    </source>
</evidence>
<feature type="region of interest" description="Disordered" evidence="1">
    <location>
        <begin position="223"/>
        <end position="288"/>
    </location>
</feature>
<dbReference type="Proteomes" id="UP000694892">
    <property type="component" value="Chromosome 6L"/>
</dbReference>
<evidence type="ECO:0000313" key="5">
    <source>
        <dbReference type="Proteomes" id="UP000694892"/>
    </source>
</evidence>
<gene>
    <name evidence="4" type="ORF">XELAEV_18031815mg</name>
</gene>
<proteinExistence type="predicted"/>
<accession>A0A974CPX8</accession>
<feature type="compositionally biased region" description="Basic and acidic residues" evidence="1">
    <location>
        <begin position="590"/>
        <end position="602"/>
    </location>
</feature>